<protein>
    <submittedName>
        <fullName evidence="2">Uncharacterized protein</fullName>
    </submittedName>
</protein>
<feature type="compositionally biased region" description="Low complexity" evidence="1">
    <location>
        <begin position="19"/>
        <end position="33"/>
    </location>
</feature>
<evidence type="ECO:0000313" key="3">
    <source>
        <dbReference type="Proteomes" id="UP000054560"/>
    </source>
</evidence>
<evidence type="ECO:0000256" key="1">
    <source>
        <dbReference type="SAM" id="MobiDB-lite"/>
    </source>
</evidence>
<organism evidence="2 3">
    <name type="scientific">Sphaeroforma arctica JP610</name>
    <dbReference type="NCBI Taxonomy" id="667725"/>
    <lineage>
        <taxon>Eukaryota</taxon>
        <taxon>Ichthyosporea</taxon>
        <taxon>Ichthyophonida</taxon>
        <taxon>Sphaeroforma</taxon>
    </lineage>
</organism>
<evidence type="ECO:0000313" key="2">
    <source>
        <dbReference type="EMBL" id="KNC80294.1"/>
    </source>
</evidence>
<accession>A0A0L0FUF8</accession>
<dbReference type="EMBL" id="KQ242171">
    <property type="protein sequence ID" value="KNC80294.1"/>
    <property type="molecule type" value="Genomic_DNA"/>
</dbReference>
<reference evidence="2 3" key="1">
    <citation type="submission" date="2011-02" db="EMBL/GenBank/DDBJ databases">
        <title>The Genome Sequence of Sphaeroforma arctica JP610.</title>
        <authorList>
            <consortium name="The Broad Institute Genome Sequencing Platform"/>
            <person name="Russ C."/>
            <person name="Cuomo C."/>
            <person name="Young S.K."/>
            <person name="Zeng Q."/>
            <person name="Gargeya S."/>
            <person name="Alvarado L."/>
            <person name="Berlin A."/>
            <person name="Chapman S.B."/>
            <person name="Chen Z."/>
            <person name="Freedman E."/>
            <person name="Gellesch M."/>
            <person name="Goldberg J."/>
            <person name="Griggs A."/>
            <person name="Gujja S."/>
            <person name="Heilman E."/>
            <person name="Heiman D."/>
            <person name="Howarth C."/>
            <person name="Mehta T."/>
            <person name="Neiman D."/>
            <person name="Pearson M."/>
            <person name="Roberts A."/>
            <person name="Saif S."/>
            <person name="Shea T."/>
            <person name="Shenoy N."/>
            <person name="Sisk P."/>
            <person name="Stolte C."/>
            <person name="Sykes S."/>
            <person name="White J."/>
            <person name="Yandava C."/>
            <person name="Burger G."/>
            <person name="Gray M.W."/>
            <person name="Holland P.W.H."/>
            <person name="King N."/>
            <person name="Lang F.B.F."/>
            <person name="Roger A.J."/>
            <person name="Ruiz-Trillo I."/>
            <person name="Haas B."/>
            <person name="Nusbaum C."/>
            <person name="Birren B."/>
        </authorList>
    </citation>
    <scope>NUCLEOTIDE SEQUENCE [LARGE SCALE GENOMIC DNA]</scope>
    <source>
        <strain evidence="2 3">JP610</strain>
    </source>
</reference>
<dbReference type="Proteomes" id="UP000054560">
    <property type="component" value="Unassembled WGS sequence"/>
</dbReference>
<keyword evidence="3" id="KW-1185">Reference proteome</keyword>
<gene>
    <name evidence="2" type="ORF">SARC_07342</name>
</gene>
<dbReference type="GeneID" id="25907846"/>
<dbReference type="RefSeq" id="XP_014154196.1">
    <property type="nucleotide sequence ID" value="XM_014298721.1"/>
</dbReference>
<name>A0A0L0FUF8_9EUKA</name>
<proteinExistence type="predicted"/>
<dbReference type="AlphaFoldDB" id="A0A0L0FUF8"/>
<feature type="region of interest" description="Disordered" evidence="1">
    <location>
        <begin position="1"/>
        <end position="77"/>
    </location>
</feature>
<sequence length="189" mass="20450">MLSKRQVRSAGLRNGPGEGPSSIGRGRSSSWPRLRQEVLPTEIPSSHEEDISARGGDAGSMQYSPPPRPRKARRHTDGVLGSKASMQVAEQHPLAPEGKDEAIMSGIYLPGRPDILHNIDVMPDRENGYLSGYVSGYESEDDGEVFSVTGFRNLGGAAGKIVEEVQEATALLHACAYDTDNHKFAKLDH</sequence>